<dbReference type="EMBL" id="AQHR01000035">
    <property type="protein sequence ID" value="EON78418.1"/>
    <property type="molecule type" value="Genomic_DNA"/>
</dbReference>
<organism evidence="1 2">
    <name type="scientific">Lunatimonas lonarensis</name>
    <dbReference type="NCBI Taxonomy" id="1232681"/>
    <lineage>
        <taxon>Bacteria</taxon>
        <taxon>Pseudomonadati</taxon>
        <taxon>Bacteroidota</taxon>
        <taxon>Cytophagia</taxon>
        <taxon>Cytophagales</taxon>
        <taxon>Cyclobacteriaceae</taxon>
    </lineage>
</organism>
<dbReference type="AlphaFoldDB" id="R7ZWM1"/>
<reference evidence="1 2" key="1">
    <citation type="submission" date="2013-02" db="EMBL/GenBank/DDBJ databases">
        <title>A novel strain isolated from Lonar lake, Maharashtra, India.</title>
        <authorList>
            <person name="Singh A."/>
        </authorList>
    </citation>
    <scope>NUCLEOTIDE SEQUENCE [LARGE SCALE GENOMIC DNA]</scope>
    <source>
        <strain evidence="1 2">AK24</strain>
    </source>
</reference>
<keyword evidence="1" id="KW-0449">Lipoprotein</keyword>
<name>R7ZWM1_9BACT</name>
<dbReference type="RefSeq" id="WP_010853176.1">
    <property type="nucleotide sequence ID" value="NZ_AQHR01000035.1"/>
</dbReference>
<evidence type="ECO:0000313" key="2">
    <source>
        <dbReference type="Proteomes" id="UP000013909"/>
    </source>
</evidence>
<evidence type="ECO:0000313" key="1">
    <source>
        <dbReference type="EMBL" id="EON78418.1"/>
    </source>
</evidence>
<dbReference type="Proteomes" id="UP000013909">
    <property type="component" value="Unassembled WGS sequence"/>
</dbReference>
<keyword evidence="2" id="KW-1185">Reference proteome</keyword>
<dbReference type="OrthoDB" id="670226at2"/>
<comment type="caution">
    <text evidence="1">The sequence shown here is derived from an EMBL/GenBank/DDBJ whole genome shotgun (WGS) entry which is preliminary data.</text>
</comment>
<accession>R7ZWM1</accession>
<gene>
    <name evidence="1" type="ORF">ADIS_1029</name>
</gene>
<sequence length="231" mass="25707">MKNFSCFLDRSQLGWFFFNKCHGLLLLGLLSAFYACSPEINEDVRFYTSDFGSGNLENFTNAKLGTFNEKSVVGFYHNDTVTLSLSGLPAHDALKISFELYVHDSWDGNVMDVGGPDLWMLDVDGVEIMRTTFSNSPCTSSYCLQQSFPGTYPSFNNPKTGATSGTLPGRCQYQNVAGWTSVYHLTQLVPHRGNAVEIRFRDQIKQTNARNALCDESWSLGSVSVSTVTIR</sequence>
<proteinExistence type="predicted"/>
<protein>
    <submittedName>
        <fullName evidence="1">Putative lipoprotein</fullName>
    </submittedName>
</protein>
<dbReference type="STRING" id="1232681.ADIS_1029"/>